<reference evidence="1 2" key="1">
    <citation type="submission" date="2018-03" db="EMBL/GenBank/DDBJ databases">
        <title>Diversity of phytobeneficial traits revealed by whole-genome analysis of worldwide-isolated phenazine-producing Pseudomonas spp.</title>
        <authorList>
            <person name="Biessy A."/>
            <person name="Novinscak A."/>
            <person name="Blom J."/>
            <person name="Leger G."/>
            <person name="Thomashow L.S."/>
            <person name="Cazorla F.M."/>
            <person name="Josic D."/>
            <person name="Filion M."/>
        </authorList>
    </citation>
    <scope>NUCLEOTIDE SEQUENCE [LARGE SCALE GENOMIC DNA]</scope>
    <source>
        <strain evidence="1 2">B25</strain>
    </source>
</reference>
<dbReference type="EMBL" id="CP027753">
    <property type="protein sequence ID" value="AZE49079.1"/>
    <property type="molecule type" value="Genomic_DNA"/>
</dbReference>
<name>A0A3G7TS24_9PSED</name>
<gene>
    <name evidence="1" type="ORF">C4K04_3407</name>
</gene>
<evidence type="ECO:0000313" key="1">
    <source>
        <dbReference type="EMBL" id="AZE49079.1"/>
    </source>
</evidence>
<accession>A0A3G7TS24</accession>
<proteinExistence type="predicted"/>
<organism evidence="1 2">
    <name type="scientific">Pseudomonas chlororaphis</name>
    <dbReference type="NCBI Taxonomy" id="587753"/>
    <lineage>
        <taxon>Bacteria</taxon>
        <taxon>Pseudomonadati</taxon>
        <taxon>Pseudomonadota</taxon>
        <taxon>Gammaproteobacteria</taxon>
        <taxon>Pseudomonadales</taxon>
        <taxon>Pseudomonadaceae</taxon>
        <taxon>Pseudomonas</taxon>
    </lineage>
</organism>
<protein>
    <submittedName>
        <fullName evidence="1">Transposase InsO for insertion sequence element IS911</fullName>
    </submittedName>
</protein>
<evidence type="ECO:0000313" key="2">
    <source>
        <dbReference type="Proteomes" id="UP000268048"/>
    </source>
</evidence>
<dbReference type="AlphaFoldDB" id="A0A3G7TS24"/>
<dbReference type="Proteomes" id="UP000268048">
    <property type="component" value="Chromosome"/>
</dbReference>
<sequence>MLRRPVEFTQYGSRQFRQRLWRYRMRQSMSRRGNCWDTQFTMLKSVGPI</sequence>